<accession>A0A2I6PHZ2</accession>
<keyword evidence="2" id="KW-1185">Reference proteome</keyword>
<dbReference type="Proteomes" id="UP000240704">
    <property type="component" value="Segment"/>
</dbReference>
<reference evidence="2" key="1">
    <citation type="submission" date="2017-11" db="EMBL/GenBank/DDBJ databases">
        <title>Genome sequence and characterization of the novel virulent phage PMBT3 infecting Pseudomonas sp.</title>
        <authorList>
            <person name="Koberg S."/>
            <person name="Brinks E."/>
            <person name="Heller K.J."/>
            <person name="Neve H."/>
            <person name="Franz C.M.A.P."/>
        </authorList>
    </citation>
    <scope>NUCLEOTIDE SEQUENCE [LARGE SCALE GENOMIC DNA]</scope>
</reference>
<dbReference type="RefSeq" id="YP_009796630.1">
    <property type="nucleotide sequence ID" value="NC_047902.1"/>
</dbReference>
<protein>
    <submittedName>
        <fullName evidence="1">Uncharacterized protein</fullName>
    </submittedName>
</protein>
<dbReference type="KEGG" id="vg:54987020"/>
<evidence type="ECO:0000313" key="1">
    <source>
        <dbReference type="EMBL" id="AUM59681.1"/>
    </source>
</evidence>
<sequence length="97" mass="10610">MAIIDQIEYSVCEDCLLLIANGEESENCDGFHVEACMKRELNGRKGHWVAGVEPTDEDEEGTGYEEFSGCNCELCNTHLAGSRHGVSLLLEGDDDGQ</sequence>
<evidence type="ECO:0000313" key="2">
    <source>
        <dbReference type="Proteomes" id="UP000240704"/>
    </source>
</evidence>
<dbReference type="EMBL" id="MG596799">
    <property type="protein sequence ID" value="AUM59681.1"/>
    <property type="molecule type" value="Genomic_DNA"/>
</dbReference>
<name>A0A2I6PHZ2_9CAUD</name>
<dbReference type="GeneID" id="54987020"/>
<proteinExistence type="predicted"/>
<organism evidence="1 2">
    <name type="scientific">Pseudomonas phage PMBT3</name>
    <dbReference type="NCBI Taxonomy" id="2059856"/>
    <lineage>
        <taxon>Viruses</taxon>
        <taxon>Duplodnaviria</taxon>
        <taxon>Heunggongvirae</taxon>
        <taxon>Uroviricota</taxon>
        <taxon>Caudoviricetes</taxon>
        <taxon>Maxrubnervirus</taxon>
        <taxon>Maxrubnervirus PMBT3</taxon>
    </lineage>
</organism>